<dbReference type="EMBL" id="JASBWV010000029">
    <property type="protein sequence ID" value="KAJ9118438.1"/>
    <property type="molecule type" value="Genomic_DNA"/>
</dbReference>
<sequence length="793" mass="87882">MSADNPAAATTHRRSMRTQRTDSASSSSHAATPAVLPTSSVMESLQESSTVMESHSIMHKEIFGDTDSELSDLSDFDDNAEDKASASPIPREPSPRQPSPKAPAKARKIKPREFSEELPASSSGSTFEKRRRIVHSDSENDPGEASKAAKDERNVKAPRKRPLPKAADEDGSAGQKSTRERDGTRPKTSQAVRNAQKGDNSSTKEGGNKKVVVTYHPDEDHKRVAIEKVDKESKPPRISIKLNVSRSRTQHSPDESEPIGAESSTNTTRPRSAQSSQPNHQQERQQLSRKVSDSRDEVGDTSRLPGGREGEAKMGKRPRPRTEDEGEYEQPRSEERARDRYRDHGEQSRKVQKKGRFENRERRDSYSDADVKPTKQPKTVRLDPNITDTKQRTTVERASLSANKIKSDASQRDWFQTPQGSGGKTPHEGGGKTPHEAGGKTPHERGGKTPKTSYASEPERTDDRDRGGEEGRIKKKSKRKEDRQREMEVDMEDDENVTETAEAKPAKQKVTSDHSMDSLRVHSQTNKSRKARQQGEDENSDSDRDDKRDIKPSQAKKEKLEQLKRKKARSTHPDDSILDASSDIEVNLGSQHLDIKKRTSDKSSLVKQEDNDVDMIDDIERVIKPKLQKRPGGRVAELAGVGMGSRTPGEGKAKTGDGAAAGGSQSRRPGLQPAAAKKSHYDPLGSALSSLPGIGPGLSSGNNTPSSRKPQLKQEPVFLFAERDKLQKKREEFYASQVQLNSMSAGLLIQEYEDRPKPWRTRANIPRDDVTGKNTIAAVRAIMDMKKNGLFKD</sequence>
<proteinExistence type="predicted"/>
<gene>
    <name evidence="1" type="ORF">QFC24_006269</name>
</gene>
<protein>
    <submittedName>
        <fullName evidence="1">Uncharacterized protein</fullName>
    </submittedName>
</protein>
<reference evidence="1" key="1">
    <citation type="submission" date="2023-04" db="EMBL/GenBank/DDBJ databases">
        <title>Draft Genome sequencing of Naganishia species isolated from polar environments using Oxford Nanopore Technology.</title>
        <authorList>
            <person name="Leo P."/>
            <person name="Venkateswaran K."/>
        </authorList>
    </citation>
    <scope>NUCLEOTIDE SEQUENCE</scope>
    <source>
        <strain evidence="1">DBVPG 5303</strain>
    </source>
</reference>
<evidence type="ECO:0000313" key="2">
    <source>
        <dbReference type="Proteomes" id="UP001234202"/>
    </source>
</evidence>
<keyword evidence="2" id="KW-1185">Reference proteome</keyword>
<comment type="caution">
    <text evidence="1">The sequence shown here is derived from an EMBL/GenBank/DDBJ whole genome shotgun (WGS) entry which is preliminary data.</text>
</comment>
<evidence type="ECO:0000313" key="1">
    <source>
        <dbReference type="EMBL" id="KAJ9118438.1"/>
    </source>
</evidence>
<accession>A0ACC2X3U7</accession>
<organism evidence="1 2">
    <name type="scientific">Naganishia onofrii</name>
    <dbReference type="NCBI Taxonomy" id="1851511"/>
    <lineage>
        <taxon>Eukaryota</taxon>
        <taxon>Fungi</taxon>
        <taxon>Dikarya</taxon>
        <taxon>Basidiomycota</taxon>
        <taxon>Agaricomycotina</taxon>
        <taxon>Tremellomycetes</taxon>
        <taxon>Filobasidiales</taxon>
        <taxon>Filobasidiaceae</taxon>
        <taxon>Naganishia</taxon>
    </lineage>
</organism>
<name>A0ACC2X3U7_9TREE</name>
<dbReference type="Proteomes" id="UP001234202">
    <property type="component" value="Unassembled WGS sequence"/>
</dbReference>